<protein>
    <submittedName>
        <fullName evidence="2">Uncharacterized protein</fullName>
    </submittedName>
</protein>
<name>A0A2A9N769_9AGAR</name>
<evidence type="ECO:0000313" key="2">
    <source>
        <dbReference type="EMBL" id="PFH45218.1"/>
    </source>
</evidence>
<feature type="region of interest" description="Disordered" evidence="1">
    <location>
        <begin position="220"/>
        <end position="266"/>
    </location>
</feature>
<gene>
    <name evidence="2" type="ORF">AMATHDRAFT_9730</name>
</gene>
<dbReference type="EMBL" id="KZ302488">
    <property type="protein sequence ID" value="PFH45218.1"/>
    <property type="molecule type" value="Genomic_DNA"/>
</dbReference>
<evidence type="ECO:0000313" key="3">
    <source>
        <dbReference type="Proteomes" id="UP000242287"/>
    </source>
</evidence>
<feature type="compositionally biased region" description="Basic and acidic residues" evidence="1">
    <location>
        <begin position="225"/>
        <end position="241"/>
    </location>
</feature>
<dbReference type="AlphaFoldDB" id="A0A2A9N769"/>
<sequence>MDGTNYTIWEYPMRVYLKFKGYCLITTEGLPDIADQEMPFWYTPRPQGSMEKPSESWESLFKRWELKDNYHNLNDGTKGAIKQRLMNTIIKEIKDLDTAKEVWKYLENKYNKAGSAQVFGDIQKVYNFQIRGNQNPESEIARLALLFAHLKAQGAEMSSFYQAITLLNAGANKWPHLVSIYLSQNELKDLDFNKIKVMFVADWHRTATLRQPTLKVNKILGVQQKKKDPNWKKGKGKDNSKSEPTPTSNSKPSSGRKFQGGRQTKKKVNLAIEEVTEEEPSHVLSFAAAAMVPHYTSTVSTINSRPSASLQKYQGTPTKGVWETVPKAISLLQRMGIKPTIQSVKTTKEPLLESADPLPVTKKQKLTPEFSLKEPITIPDPKVVVDWDDVVLLGEDSPKTSTEAEIVNMTELVDEKSHSTSINLFPQHHGLTLEGVWIAVKEYA</sequence>
<feature type="compositionally biased region" description="Polar residues" evidence="1">
    <location>
        <begin position="242"/>
        <end position="253"/>
    </location>
</feature>
<keyword evidence="3" id="KW-1185">Reference proteome</keyword>
<dbReference type="Proteomes" id="UP000242287">
    <property type="component" value="Unassembled WGS sequence"/>
</dbReference>
<reference evidence="2 3" key="1">
    <citation type="submission" date="2014-02" db="EMBL/GenBank/DDBJ databases">
        <title>Transposable element dynamics among asymbiotic and ectomycorrhizal Amanita fungi.</title>
        <authorList>
            <consortium name="DOE Joint Genome Institute"/>
            <person name="Hess J."/>
            <person name="Skrede I."/>
            <person name="Wolfe B."/>
            <person name="LaButti K."/>
            <person name="Ohm R.A."/>
            <person name="Grigoriev I.V."/>
            <person name="Pringle A."/>
        </authorList>
    </citation>
    <scope>NUCLEOTIDE SEQUENCE [LARGE SCALE GENOMIC DNA]</scope>
    <source>
        <strain evidence="2 3">SKay4041</strain>
    </source>
</reference>
<evidence type="ECO:0000256" key="1">
    <source>
        <dbReference type="SAM" id="MobiDB-lite"/>
    </source>
</evidence>
<proteinExistence type="predicted"/>
<organism evidence="2 3">
    <name type="scientific">Amanita thiersii Skay4041</name>
    <dbReference type="NCBI Taxonomy" id="703135"/>
    <lineage>
        <taxon>Eukaryota</taxon>
        <taxon>Fungi</taxon>
        <taxon>Dikarya</taxon>
        <taxon>Basidiomycota</taxon>
        <taxon>Agaricomycotina</taxon>
        <taxon>Agaricomycetes</taxon>
        <taxon>Agaricomycetidae</taxon>
        <taxon>Agaricales</taxon>
        <taxon>Pluteineae</taxon>
        <taxon>Amanitaceae</taxon>
        <taxon>Amanita</taxon>
    </lineage>
</organism>
<accession>A0A2A9N769</accession>
<dbReference type="Pfam" id="PF14223">
    <property type="entry name" value="Retrotran_gag_2"/>
    <property type="match status" value="1"/>
</dbReference>